<dbReference type="PANTHER" id="PTHR15074:SF0">
    <property type="entry name" value="METHYL-CPG-BINDING DOMAIN PROTEIN 4-LIKE PROTEIN"/>
    <property type="match status" value="1"/>
</dbReference>
<keyword evidence="2" id="KW-0597">Phosphoprotein</keyword>
<keyword evidence="7" id="KW-1185">Reference proteome</keyword>
<feature type="region of interest" description="Disordered" evidence="4">
    <location>
        <begin position="856"/>
        <end position="911"/>
    </location>
</feature>
<comment type="caution">
    <text evidence="6">The sequence shown here is derived from an EMBL/GenBank/DDBJ whole genome shotgun (WGS) entry which is preliminary data.</text>
</comment>
<dbReference type="GO" id="GO:0005634">
    <property type="term" value="C:nucleus"/>
    <property type="evidence" value="ECO:0007669"/>
    <property type="project" value="UniProtKB-SubCell"/>
</dbReference>
<protein>
    <recommendedName>
        <fullName evidence="5">MBD domain-containing protein</fullName>
    </recommendedName>
</protein>
<feature type="compositionally biased region" description="Basic residues" evidence="4">
    <location>
        <begin position="901"/>
        <end position="911"/>
    </location>
</feature>
<comment type="subcellular location">
    <subcellularLocation>
        <location evidence="1">Nucleus</location>
    </subcellularLocation>
</comment>
<feature type="domain" description="MBD" evidence="5">
    <location>
        <begin position="348"/>
        <end position="423"/>
    </location>
</feature>
<evidence type="ECO:0000256" key="4">
    <source>
        <dbReference type="SAM" id="MobiDB-lite"/>
    </source>
</evidence>
<feature type="compositionally biased region" description="Polar residues" evidence="4">
    <location>
        <begin position="624"/>
        <end position="639"/>
    </location>
</feature>
<dbReference type="GO" id="GO:0003824">
    <property type="term" value="F:catalytic activity"/>
    <property type="evidence" value="ECO:0007669"/>
    <property type="project" value="InterPro"/>
</dbReference>
<gene>
    <name evidence="6" type="ORF">ONE63_004310</name>
</gene>
<feature type="region of interest" description="Disordered" evidence="4">
    <location>
        <begin position="1"/>
        <end position="20"/>
    </location>
</feature>
<evidence type="ECO:0000313" key="7">
    <source>
        <dbReference type="Proteomes" id="UP001075354"/>
    </source>
</evidence>
<name>A0AAV7X6R9_9NEOP</name>
<dbReference type="InterPro" id="IPR045138">
    <property type="entry name" value="MeCP2/MBD4"/>
</dbReference>
<dbReference type="AlphaFoldDB" id="A0AAV7X6R9"/>
<reference evidence="6" key="1">
    <citation type="submission" date="2022-12" db="EMBL/GenBank/DDBJ databases">
        <title>Chromosome-level genome assembly of the bean flower thrips Megalurothrips usitatus.</title>
        <authorList>
            <person name="Ma L."/>
            <person name="Liu Q."/>
            <person name="Li H."/>
            <person name="Cai W."/>
        </authorList>
    </citation>
    <scope>NUCLEOTIDE SEQUENCE</scope>
    <source>
        <strain evidence="6">Cailab_2022a</strain>
    </source>
</reference>
<feature type="compositionally biased region" description="Low complexity" evidence="4">
    <location>
        <begin position="890"/>
        <end position="900"/>
    </location>
</feature>
<dbReference type="Gene3D" id="1.10.340.30">
    <property type="entry name" value="Hypothetical protein, domain 2"/>
    <property type="match status" value="1"/>
</dbReference>
<feature type="compositionally biased region" description="Basic and acidic residues" evidence="4">
    <location>
        <begin position="461"/>
        <end position="481"/>
    </location>
</feature>
<dbReference type="SUPFAM" id="SSF54171">
    <property type="entry name" value="DNA-binding domain"/>
    <property type="match status" value="1"/>
</dbReference>
<dbReference type="EMBL" id="JAPTSV010000015">
    <property type="protein sequence ID" value="KAJ1520088.1"/>
    <property type="molecule type" value="Genomic_DNA"/>
</dbReference>
<dbReference type="InterPro" id="IPR011257">
    <property type="entry name" value="DNA_glycosylase"/>
</dbReference>
<organism evidence="6 7">
    <name type="scientific">Megalurothrips usitatus</name>
    <name type="common">bean blossom thrips</name>
    <dbReference type="NCBI Taxonomy" id="439358"/>
    <lineage>
        <taxon>Eukaryota</taxon>
        <taxon>Metazoa</taxon>
        <taxon>Ecdysozoa</taxon>
        <taxon>Arthropoda</taxon>
        <taxon>Hexapoda</taxon>
        <taxon>Insecta</taxon>
        <taxon>Pterygota</taxon>
        <taxon>Neoptera</taxon>
        <taxon>Paraneoptera</taxon>
        <taxon>Thysanoptera</taxon>
        <taxon>Terebrantia</taxon>
        <taxon>Thripoidea</taxon>
        <taxon>Thripidae</taxon>
        <taxon>Megalurothrips</taxon>
    </lineage>
</organism>
<feature type="region of interest" description="Disordered" evidence="4">
    <location>
        <begin position="28"/>
        <end position="306"/>
    </location>
</feature>
<evidence type="ECO:0000256" key="1">
    <source>
        <dbReference type="ARBA" id="ARBA00004123"/>
    </source>
</evidence>
<feature type="compositionally biased region" description="Polar residues" evidence="4">
    <location>
        <begin position="270"/>
        <end position="289"/>
    </location>
</feature>
<feature type="compositionally biased region" description="Basic and acidic residues" evidence="4">
    <location>
        <begin position="255"/>
        <end position="269"/>
    </location>
</feature>
<feature type="compositionally biased region" description="Polar residues" evidence="4">
    <location>
        <begin position="552"/>
        <end position="564"/>
    </location>
</feature>
<proteinExistence type="predicted"/>
<dbReference type="PROSITE" id="PS50982">
    <property type="entry name" value="MBD"/>
    <property type="match status" value="1"/>
</dbReference>
<feature type="region of interest" description="Disordered" evidence="4">
    <location>
        <begin position="544"/>
        <end position="673"/>
    </location>
</feature>
<dbReference type="SUPFAM" id="SSF48150">
    <property type="entry name" value="DNA-glycosylase"/>
    <property type="match status" value="1"/>
</dbReference>
<dbReference type="GO" id="GO:0003677">
    <property type="term" value="F:DNA binding"/>
    <property type="evidence" value="ECO:0007669"/>
    <property type="project" value="InterPro"/>
</dbReference>
<evidence type="ECO:0000256" key="3">
    <source>
        <dbReference type="ARBA" id="ARBA00023242"/>
    </source>
</evidence>
<dbReference type="InterPro" id="IPR016177">
    <property type="entry name" value="DNA-bd_dom_sf"/>
</dbReference>
<feature type="compositionally biased region" description="Acidic residues" evidence="4">
    <location>
        <begin position="1"/>
        <end position="18"/>
    </location>
</feature>
<evidence type="ECO:0000259" key="5">
    <source>
        <dbReference type="PROSITE" id="PS50982"/>
    </source>
</evidence>
<dbReference type="PANTHER" id="PTHR15074">
    <property type="entry name" value="METHYL-CPG-BINDING PROTEIN"/>
    <property type="match status" value="1"/>
</dbReference>
<feature type="compositionally biased region" description="Basic residues" evidence="4">
    <location>
        <begin position="642"/>
        <end position="654"/>
    </location>
</feature>
<evidence type="ECO:0000256" key="2">
    <source>
        <dbReference type="ARBA" id="ARBA00022553"/>
    </source>
</evidence>
<feature type="compositionally biased region" description="Polar residues" evidence="4">
    <location>
        <begin position="660"/>
        <end position="672"/>
    </location>
</feature>
<dbReference type="FunFam" id="1.10.340.30:FF:000042">
    <property type="entry name" value="Methyl-CpG-binding domain protein 4"/>
    <property type="match status" value="1"/>
</dbReference>
<dbReference type="Gene3D" id="3.30.890.10">
    <property type="entry name" value="Methyl-cpg-binding Protein 2, Chain A"/>
    <property type="match status" value="1"/>
</dbReference>
<feature type="region of interest" description="Disordered" evidence="4">
    <location>
        <begin position="461"/>
        <end position="490"/>
    </location>
</feature>
<dbReference type="InterPro" id="IPR001739">
    <property type="entry name" value="Methyl_CpG_DNA-bd"/>
</dbReference>
<keyword evidence="3" id="KW-0539">Nucleus</keyword>
<dbReference type="GO" id="GO:0006281">
    <property type="term" value="P:DNA repair"/>
    <property type="evidence" value="ECO:0007669"/>
    <property type="project" value="InterPro"/>
</dbReference>
<feature type="compositionally biased region" description="Basic and acidic residues" evidence="4">
    <location>
        <begin position="63"/>
        <end position="84"/>
    </location>
</feature>
<accession>A0AAV7X6R9</accession>
<feature type="region of interest" description="Disordered" evidence="4">
    <location>
        <begin position="318"/>
        <end position="340"/>
    </location>
</feature>
<dbReference type="Proteomes" id="UP001075354">
    <property type="component" value="Chromosome 15"/>
</dbReference>
<evidence type="ECO:0000313" key="6">
    <source>
        <dbReference type="EMBL" id="KAJ1520088.1"/>
    </source>
</evidence>
<feature type="compositionally biased region" description="Polar residues" evidence="4">
    <location>
        <begin position="212"/>
        <end position="233"/>
    </location>
</feature>
<feature type="compositionally biased region" description="Basic and acidic residues" evidence="4">
    <location>
        <begin position="321"/>
        <end position="340"/>
    </location>
</feature>
<feature type="compositionally biased region" description="Basic and acidic residues" evidence="4">
    <location>
        <begin position="576"/>
        <end position="588"/>
    </location>
</feature>
<sequence>METPEDQFTSEEHNEEQEDLHAAISALEKSLEDPVTSSETVGGSDPVISVSRTGAPANSDDSVESRDIGHHSTFNEHDPEKDQTSEPGGNLPTLAKDQDKMIEQVVRAAPMHSKSPRKVATYSSDDDLSSEETLLSPQINQNQVPLEDIIGSTSYAEDPPIPATFNEREHCLTSDKYQNKTRLSETGDESASDEEHSTAAAGLSNIKKDKISGQSSTKASPTQRKSHNGISSKVNDEVLYGAGSFSPRKKRQRASLKEIDYSEIDHEEGQSSTSKEPNVISSEQPGCNNEKSKPHKKRGRPSMKIDWQSNSNVAAAVMPSHSDEIHSEQGENNESKDKRPAIRTGRAKFVSENLSFFLPEGWVFFASIRQSGVSVTKSLRAFDMYYITPPPYLKLRSRQELLKYMERKGLTYDPILFFRRGDIEPLLEMGVLKYYDSKTVTTASCDNKVLDSIFSFRRRKETTEGHKPNTSENLVTHDQRTTRPPKAPSFKTNKTLLQAKLKAKLKSNFKAKLKTNFRAKLKTNLKTEKPIAAKLRVASPEAVNRKLKMASTEESSPATKSKVTSPEVVTRRLKTAKIEEPSPDKKSSTPEVSSRRLRATKTERLSPDVTLKVVPEVSNRRSRSATTPDLASTKSTDNLKSPPKKPRGRPPKKHVMQEQPKASTPQLDTANQEPVRILSKPLKRSVYFSSMANKVDKPKALAGLRRERSIDDAPPRSPYNLIQEDLFHDPWQLLIATIFLNSTSGRLAIPLALEFLKRWPTPELARQAKIDDILDIIEPLGFGRTRSAVILRFSHEYLTKDWKLPIELYGIGEYGNDSYKIFCLKNAWKKVESDDPMLMMYLNWRRATEHLRRKFLESPSDSTSVDPDDILARSSGRTVAPKPPTKRAGKSPSKQPPQSHSPRKRLRTRTK</sequence>